<dbReference type="PANTHER" id="PTHR11913">
    <property type="entry name" value="COFILIN-RELATED"/>
    <property type="match status" value="1"/>
</dbReference>
<evidence type="ECO:0000256" key="2">
    <source>
        <dbReference type="ARBA" id="ARBA00006844"/>
    </source>
</evidence>
<proteinExistence type="inferred from homology"/>
<keyword evidence="4" id="KW-0009">Actin-binding</keyword>
<evidence type="ECO:0000256" key="3">
    <source>
        <dbReference type="ARBA" id="ARBA00015630"/>
    </source>
</evidence>
<dbReference type="Proteomes" id="UP001209540">
    <property type="component" value="Unassembled WGS sequence"/>
</dbReference>
<dbReference type="CDD" id="cd11286">
    <property type="entry name" value="ADF_cofilin_like"/>
    <property type="match status" value="1"/>
</dbReference>
<dbReference type="Pfam" id="PF00241">
    <property type="entry name" value="Cofilin_ADF"/>
    <property type="match status" value="1"/>
</dbReference>
<dbReference type="SMART" id="SM00102">
    <property type="entry name" value="ADF"/>
    <property type="match status" value="1"/>
</dbReference>
<dbReference type="InterPro" id="IPR029006">
    <property type="entry name" value="ADF-H/Gelsolin-like_dom_sf"/>
</dbReference>
<evidence type="ECO:0000259" key="6">
    <source>
        <dbReference type="PROSITE" id="PS51263"/>
    </source>
</evidence>
<dbReference type="InterPro" id="IPR017904">
    <property type="entry name" value="ADF/Cofilin"/>
</dbReference>
<dbReference type="EMBL" id="JAIXMP010000001">
    <property type="protein sequence ID" value="KAI9278602.1"/>
    <property type="molecule type" value="Genomic_DNA"/>
</dbReference>
<evidence type="ECO:0000256" key="4">
    <source>
        <dbReference type="ARBA" id="ARBA00023203"/>
    </source>
</evidence>
<organism evidence="7 8">
    <name type="scientific">Phascolomyces articulosus</name>
    <dbReference type="NCBI Taxonomy" id="60185"/>
    <lineage>
        <taxon>Eukaryota</taxon>
        <taxon>Fungi</taxon>
        <taxon>Fungi incertae sedis</taxon>
        <taxon>Mucoromycota</taxon>
        <taxon>Mucoromycotina</taxon>
        <taxon>Mucoromycetes</taxon>
        <taxon>Mucorales</taxon>
        <taxon>Lichtheimiaceae</taxon>
        <taxon>Phascolomyces</taxon>
    </lineage>
</organism>
<protein>
    <recommendedName>
        <fullName evidence="3">Cofilin</fullName>
    </recommendedName>
    <alternativeName>
        <fullName evidence="5">Actin-depolymerizing factor 1</fullName>
    </alternativeName>
</protein>
<comment type="caution">
    <text evidence="7">The sequence shown here is derived from an EMBL/GenBank/DDBJ whole genome shotgun (WGS) entry which is preliminary data.</text>
</comment>
<evidence type="ECO:0000313" key="8">
    <source>
        <dbReference type="Proteomes" id="UP001209540"/>
    </source>
</evidence>
<comment type="similarity">
    <text evidence="2">Belongs to the actin-binding proteins ADF family.</text>
</comment>
<dbReference type="GO" id="GO:0003779">
    <property type="term" value="F:actin binding"/>
    <property type="evidence" value="ECO:0007669"/>
    <property type="project" value="UniProtKB-KW"/>
</dbReference>
<dbReference type="AlphaFoldDB" id="A0AAD5KRP2"/>
<dbReference type="PROSITE" id="PS51263">
    <property type="entry name" value="ADF_H"/>
    <property type="match status" value="1"/>
</dbReference>
<evidence type="ECO:0000256" key="5">
    <source>
        <dbReference type="ARBA" id="ARBA00032427"/>
    </source>
</evidence>
<dbReference type="SUPFAM" id="SSF55753">
    <property type="entry name" value="Actin depolymerizing proteins"/>
    <property type="match status" value="1"/>
</dbReference>
<comment type="subcellular location">
    <subcellularLocation>
        <location evidence="1">Nucleus matrix</location>
    </subcellularLocation>
</comment>
<dbReference type="InterPro" id="IPR002108">
    <property type="entry name" value="ADF-H"/>
</dbReference>
<feature type="domain" description="ADF-H" evidence="6">
    <location>
        <begin position="15"/>
        <end position="152"/>
    </location>
</feature>
<reference evidence="7" key="2">
    <citation type="submission" date="2023-02" db="EMBL/GenBank/DDBJ databases">
        <authorList>
            <consortium name="DOE Joint Genome Institute"/>
            <person name="Mondo S.J."/>
            <person name="Chang Y."/>
            <person name="Wang Y."/>
            <person name="Ahrendt S."/>
            <person name="Andreopoulos W."/>
            <person name="Barry K."/>
            <person name="Beard J."/>
            <person name="Benny G.L."/>
            <person name="Blankenship S."/>
            <person name="Bonito G."/>
            <person name="Cuomo C."/>
            <person name="Desiro A."/>
            <person name="Gervers K.A."/>
            <person name="Hundley H."/>
            <person name="Kuo A."/>
            <person name="LaButti K."/>
            <person name="Lang B.F."/>
            <person name="Lipzen A."/>
            <person name="O'Donnell K."/>
            <person name="Pangilinan J."/>
            <person name="Reynolds N."/>
            <person name="Sandor L."/>
            <person name="Smith M.W."/>
            <person name="Tsang A."/>
            <person name="Grigoriev I.V."/>
            <person name="Stajich J.E."/>
            <person name="Spatafora J.W."/>
        </authorList>
    </citation>
    <scope>NUCLEOTIDE SEQUENCE</scope>
    <source>
        <strain evidence="7">RSA 2281</strain>
    </source>
</reference>
<dbReference type="GO" id="GO:0015629">
    <property type="term" value="C:actin cytoskeleton"/>
    <property type="evidence" value="ECO:0007669"/>
    <property type="project" value="InterPro"/>
</dbReference>
<dbReference type="GO" id="GO:0016363">
    <property type="term" value="C:nuclear matrix"/>
    <property type="evidence" value="ECO:0007669"/>
    <property type="project" value="UniProtKB-SubCell"/>
</dbReference>
<dbReference type="GO" id="GO:0030042">
    <property type="term" value="P:actin filament depolymerization"/>
    <property type="evidence" value="ECO:0007669"/>
    <property type="project" value="InterPro"/>
</dbReference>
<evidence type="ECO:0000256" key="1">
    <source>
        <dbReference type="ARBA" id="ARBA00004109"/>
    </source>
</evidence>
<dbReference type="Gene3D" id="3.40.20.10">
    <property type="entry name" value="Severin"/>
    <property type="match status" value="1"/>
</dbReference>
<evidence type="ECO:0000313" key="7">
    <source>
        <dbReference type="EMBL" id="KAI9278602.1"/>
    </source>
</evidence>
<sequence>MYHRDVLNCAMPTSGFTIHQECHEQLEKLKLGKGGIKYIVFKINDDYDQVLVDQVGSNEEGYYDNFLSCLPPKAPRYAVLDLEFKVPNDPDHLTKRKFIFFAWSPDECSVKEKMVHALNLRAFRRLFIGSSVHIQGADVSDFDLEKVIKKACSPTAED</sequence>
<name>A0AAD5KRP2_9FUNG</name>
<accession>A0AAD5KRP2</accession>
<reference evidence="7" key="1">
    <citation type="journal article" date="2022" name="IScience">
        <title>Evolution of zygomycete secretomes and the origins of terrestrial fungal ecologies.</title>
        <authorList>
            <person name="Chang Y."/>
            <person name="Wang Y."/>
            <person name="Mondo S."/>
            <person name="Ahrendt S."/>
            <person name="Andreopoulos W."/>
            <person name="Barry K."/>
            <person name="Beard J."/>
            <person name="Benny G.L."/>
            <person name="Blankenship S."/>
            <person name="Bonito G."/>
            <person name="Cuomo C."/>
            <person name="Desiro A."/>
            <person name="Gervers K.A."/>
            <person name="Hundley H."/>
            <person name="Kuo A."/>
            <person name="LaButti K."/>
            <person name="Lang B.F."/>
            <person name="Lipzen A."/>
            <person name="O'Donnell K."/>
            <person name="Pangilinan J."/>
            <person name="Reynolds N."/>
            <person name="Sandor L."/>
            <person name="Smith M.E."/>
            <person name="Tsang A."/>
            <person name="Grigoriev I.V."/>
            <person name="Stajich J.E."/>
            <person name="Spatafora J.W."/>
        </authorList>
    </citation>
    <scope>NUCLEOTIDE SEQUENCE</scope>
    <source>
        <strain evidence="7">RSA 2281</strain>
    </source>
</reference>
<keyword evidence="8" id="KW-1185">Reference proteome</keyword>
<gene>
    <name evidence="7" type="ORF">BDA99DRAFT_600237</name>
</gene>